<sequence length="299" mass="34191">MGMLGNKVFLSSVLFVLFSTGILKAQVADNSKIDSVQKQTEARKVKYLSGLRKVNSDKELKYADSVAIAKNIFQSDIRFLSQDYQRMQSNEFNRMIETGEYKWIADTYVDADFVIKAKVVRPATKAEEDKGLNELKEYFKSPKALECEKVINSQLGKPAPAFSVVDVNGVKYDLNELKGKVVVLNFWFIGCGPCRKEVPKLNELVEKYKDKEVVFLAFEVNNNTPDKVKAITEKWFKYTQIPTKRTEVAQQYQVKVYPTSYVIDQQGIVRLGFFAYNPFKLPELDTTIESLLKQKPAKK</sequence>
<dbReference type="PANTHER" id="PTHR42852:SF17">
    <property type="entry name" value="THIOREDOXIN-LIKE PROTEIN HI_1115"/>
    <property type="match status" value="1"/>
</dbReference>
<dbReference type="PROSITE" id="PS51352">
    <property type="entry name" value="THIOREDOXIN_2"/>
    <property type="match status" value="1"/>
</dbReference>
<dbReference type="Proteomes" id="UP000236893">
    <property type="component" value="Unassembled WGS sequence"/>
</dbReference>
<dbReference type="InterPro" id="IPR013766">
    <property type="entry name" value="Thioredoxin_domain"/>
</dbReference>
<dbReference type="InterPro" id="IPR036249">
    <property type="entry name" value="Thioredoxin-like_sf"/>
</dbReference>
<gene>
    <name evidence="4" type="ORF">C3K47_10455</name>
</gene>
<dbReference type="OrthoDB" id="9815205at2"/>
<dbReference type="InterPro" id="IPR017937">
    <property type="entry name" value="Thioredoxin_CS"/>
</dbReference>
<keyword evidence="1" id="KW-0676">Redox-active center</keyword>
<dbReference type="InterPro" id="IPR000866">
    <property type="entry name" value="AhpC/TSA"/>
</dbReference>
<reference evidence="4 5" key="1">
    <citation type="submission" date="2018-01" db="EMBL/GenBank/DDBJ databases">
        <authorList>
            <person name="Gaut B.S."/>
            <person name="Morton B.R."/>
            <person name="Clegg M.T."/>
            <person name="Duvall M.R."/>
        </authorList>
    </citation>
    <scope>NUCLEOTIDE SEQUENCE [LARGE SCALE GENOMIC DNA]</scope>
    <source>
        <strain evidence="4 5">HR-AV</strain>
    </source>
</reference>
<dbReference type="Pfam" id="PF00578">
    <property type="entry name" value="AhpC-TSA"/>
    <property type="match status" value="1"/>
</dbReference>
<proteinExistence type="predicted"/>
<protein>
    <recommendedName>
        <fullName evidence="3">Thioredoxin domain-containing protein</fullName>
    </recommendedName>
</protein>
<keyword evidence="2" id="KW-0732">Signal</keyword>
<dbReference type="InterPro" id="IPR050553">
    <property type="entry name" value="Thioredoxin_ResA/DsbE_sf"/>
</dbReference>
<dbReference type="AlphaFoldDB" id="A0A2S5A385"/>
<dbReference type="CDD" id="cd02966">
    <property type="entry name" value="TlpA_like_family"/>
    <property type="match status" value="1"/>
</dbReference>
<evidence type="ECO:0000313" key="5">
    <source>
        <dbReference type="Proteomes" id="UP000236893"/>
    </source>
</evidence>
<accession>A0A2S5A385</accession>
<feature type="domain" description="Thioredoxin" evidence="3">
    <location>
        <begin position="153"/>
        <end position="293"/>
    </location>
</feature>
<organism evidence="4 5">
    <name type="scientific">Solitalea longa</name>
    <dbReference type="NCBI Taxonomy" id="2079460"/>
    <lineage>
        <taxon>Bacteria</taxon>
        <taxon>Pseudomonadati</taxon>
        <taxon>Bacteroidota</taxon>
        <taxon>Sphingobacteriia</taxon>
        <taxon>Sphingobacteriales</taxon>
        <taxon>Sphingobacteriaceae</taxon>
        <taxon>Solitalea</taxon>
    </lineage>
</organism>
<dbReference type="PROSITE" id="PS00194">
    <property type="entry name" value="THIOREDOXIN_1"/>
    <property type="match status" value="1"/>
</dbReference>
<comment type="caution">
    <text evidence="4">The sequence shown here is derived from an EMBL/GenBank/DDBJ whole genome shotgun (WGS) entry which is preliminary data.</text>
</comment>
<feature type="chain" id="PRO_5015410683" description="Thioredoxin domain-containing protein" evidence="2">
    <location>
        <begin position="26"/>
        <end position="299"/>
    </location>
</feature>
<feature type="signal peptide" evidence="2">
    <location>
        <begin position="1"/>
        <end position="25"/>
    </location>
</feature>
<dbReference type="GO" id="GO:0016209">
    <property type="term" value="F:antioxidant activity"/>
    <property type="evidence" value="ECO:0007669"/>
    <property type="project" value="InterPro"/>
</dbReference>
<keyword evidence="5" id="KW-1185">Reference proteome</keyword>
<evidence type="ECO:0000256" key="2">
    <source>
        <dbReference type="SAM" id="SignalP"/>
    </source>
</evidence>
<dbReference type="Gene3D" id="3.40.30.10">
    <property type="entry name" value="Glutaredoxin"/>
    <property type="match status" value="1"/>
</dbReference>
<evidence type="ECO:0000259" key="3">
    <source>
        <dbReference type="PROSITE" id="PS51352"/>
    </source>
</evidence>
<evidence type="ECO:0000313" key="4">
    <source>
        <dbReference type="EMBL" id="POY36769.1"/>
    </source>
</evidence>
<name>A0A2S5A385_9SPHI</name>
<evidence type="ECO:0000256" key="1">
    <source>
        <dbReference type="ARBA" id="ARBA00023284"/>
    </source>
</evidence>
<dbReference type="EMBL" id="PQVF01000006">
    <property type="protein sequence ID" value="POY36769.1"/>
    <property type="molecule type" value="Genomic_DNA"/>
</dbReference>
<dbReference type="PANTHER" id="PTHR42852">
    <property type="entry name" value="THIOL:DISULFIDE INTERCHANGE PROTEIN DSBE"/>
    <property type="match status" value="1"/>
</dbReference>
<dbReference type="GO" id="GO:0016491">
    <property type="term" value="F:oxidoreductase activity"/>
    <property type="evidence" value="ECO:0007669"/>
    <property type="project" value="InterPro"/>
</dbReference>
<dbReference type="SUPFAM" id="SSF52833">
    <property type="entry name" value="Thioredoxin-like"/>
    <property type="match status" value="1"/>
</dbReference>